<evidence type="ECO:0000256" key="2">
    <source>
        <dbReference type="ARBA" id="ARBA00022679"/>
    </source>
</evidence>
<dbReference type="Pfam" id="PF22624">
    <property type="entry name" value="AASDHPPT_N"/>
    <property type="match status" value="1"/>
</dbReference>
<feature type="domain" description="4'-phosphopantetheinyl transferase N-terminal" evidence="4">
    <location>
        <begin position="30"/>
        <end position="85"/>
    </location>
</feature>
<feature type="domain" description="4'-phosphopantetheinyl transferase" evidence="3">
    <location>
        <begin position="92"/>
        <end position="170"/>
    </location>
</feature>
<dbReference type="InterPro" id="IPR008278">
    <property type="entry name" value="4-PPantetheinyl_Trfase_dom"/>
</dbReference>
<keyword evidence="6" id="KW-1185">Reference proteome</keyword>
<dbReference type="GO" id="GO:0000287">
    <property type="term" value="F:magnesium ion binding"/>
    <property type="evidence" value="ECO:0007669"/>
    <property type="project" value="InterPro"/>
</dbReference>
<evidence type="ECO:0000259" key="3">
    <source>
        <dbReference type="Pfam" id="PF01648"/>
    </source>
</evidence>
<name>A0A0D6EIW2_SPOSA</name>
<dbReference type="AlphaFoldDB" id="A0A0D6EIW2"/>
<proteinExistence type="predicted"/>
<dbReference type="Pfam" id="PF01648">
    <property type="entry name" value="ACPS"/>
    <property type="match status" value="1"/>
</dbReference>
<dbReference type="SUPFAM" id="SSF56214">
    <property type="entry name" value="4'-phosphopantetheinyl transferase"/>
    <property type="match status" value="2"/>
</dbReference>
<reference evidence="6" key="1">
    <citation type="submission" date="2015-02" db="EMBL/GenBank/DDBJ databases">
        <authorList>
            <person name="Gon?alves P."/>
        </authorList>
    </citation>
    <scope>NUCLEOTIDE SEQUENCE [LARGE SCALE GENOMIC DNA]</scope>
</reference>
<gene>
    <name evidence="5" type="primary">SPOSA6832_01185</name>
</gene>
<dbReference type="EMBL" id="CENE01000003">
    <property type="protein sequence ID" value="CEQ39658.1"/>
    <property type="molecule type" value="Genomic_DNA"/>
</dbReference>
<dbReference type="InterPro" id="IPR037143">
    <property type="entry name" value="4-PPantetheinyl_Trfase_dom_sf"/>
</dbReference>
<dbReference type="GO" id="GO:0008897">
    <property type="term" value="F:holo-[acyl-carrier-protein] synthase activity"/>
    <property type="evidence" value="ECO:0007669"/>
    <property type="project" value="UniProtKB-EC"/>
</dbReference>
<accession>A0A0D6EIW2</accession>
<dbReference type="GO" id="GO:0005829">
    <property type="term" value="C:cytosol"/>
    <property type="evidence" value="ECO:0007669"/>
    <property type="project" value="TreeGrafter"/>
</dbReference>
<evidence type="ECO:0000313" key="5">
    <source>
        <dbReference type="EMBL" id="CEQ39658.1"/>
    </source>
</evidence>
<dbReference type="GO" id="GO:0019878">
    <property type="term" value="P:lysine biosynthetic process via aminoadipic acid"/>
    <property type="evidence" value="ECO:0007669"/>
    <property type="project" value="TreeGrafter"/>
</dbReference>
<evidence type="ECO:0000256" key="1">
    <source>
        <dbReference type="ARBA" id="ARBA00013172"/>
    </source>
</evidence>
<evidence type="ECO:0000259" key="4">
    <source>
        <dbReference type="Pfam" id="PF22624"/>
    </source>
</evidence>
<keyword evidence="2" id="KW-0808">Transferase</keyword>
<evidence type="ECO:0000313" key="6">
    <source>
        <dbReference type="Proteomes" id="UP000243876"/>
    </source>
</evidence>
<dbReference type="EC" id="2.7.8.7" evidence="1"/>
<dbReference type="PANTHER" id="PTHR12215">
    <property type="entry name" value="PHOSPHOPANTETHEINE TRANSFERASE"/>
    <property type="match status" value="1"/>
</dbReference>
<dbReference type="Proteomes" id="UP000243876">
    <property type="component" value="Unassembled WGS sequence"/>
</dbReference>
<dbReference type="Gene3D" id="3.90.470.20">
    <property type="entry name" value="4'-phosphopantetheinyl transferase domain"/>
    <property type="match status" value="2"/>
</dbReference>
<organism evidence="5 6">
    <name type="scientific">Sporidiobolus salmonicolor</name>
    <name type="common">Yeast-like fungus</name>
    <name type="synonym">Sporobolomyces salmonicolor</name>
    <dbReference type="NCBI Taxonomy" id="5005"/>
    <lineage>
        <taxon>Eukaryota</taxon>
        <taxon>Fungi</taxon>
        <taxon>Dikarya</taxon>
        <taxon>Basidiomycota</taxon>
        <taxon>Pucciniomycotina</taxon>
        <taxon>Microbotryomycetes</taxon>
        <taxon>Sporidiobolales</taxon>
        <taxon>Sporidiobolaceae</taxon>
        <taxon>Sporobolomyces</taxon>
    </lineage>
</organism>
<dbReference type="OrthoDB" id="26719at2759"/>
<protein>
    <recommendedName>
        <fullName evidence="1">holo-[acyl-carrier-protein] synthase</fullName>
        <ecNumber evidence="1">2.7.8.7</ecNumber>
    </recommendedName>
</protein>
<dbReference type="PANTHER" id="PTHR12215:SF10">
    <property type="entry name" value="L-AMINOADIPATE-SEMIALDEHYDE DEHYDROGENASE-PHOSPHOPANTETHEINYL TRANSFERASE"/>
    <property type="match status" value="1"/>
</dbReference>
<dbReference type="InterPro" id="IPR050559">
    <property type="entry name" value="P-Pant_transferase_sf"/>
</dbReference>
<dbReference type="InterPro" id="IPR055066">
    <property type="entry name" value="AASDHPPT_N"/>
</dbReference>
<sequence>MQVHLAHVNACFPAGPAGDSLAPHISLDPLLELVDVDSRSDIFKYRFLDDARRCLLGRLLVRYAVSTRLALPWAAFSFAKTHRGQHPRLRTVGIDLMRIRNPWQGCEANEFIEGIAEQLASGENAALASLSDESAKLRHALALWTLKEAYTKATGDGLLFDLKRIGFELDFRPTLPSDSNARGDEMTIGRAALDGRGLAGWTFRLVELAEDDGTYWLAVALQDPKGDGAVKRCSGWTGRPQWAKVVRMEAIEQAARRAPS</sequence>